<evidence type="ECO:0000313" key="4">
    <source>
        <dbReference type="EMBL" id="QNE05157.1"/>
    </source>
</evidence>
<comment type="similarity">
    <text evidence="1">Belongs to the bacterial ring-hydroxylating dioxygenase beta subunit family.</text>
</comment>
<keyword evidence="4" id="KW-0223">Dioxygenase</keyword>
<dbReference type="RefSeq" id="WP_160661130.1">
    <property type="nucleotide sequence ID" value="NZ_CP060052.1"/>
</dbReference>
<name>A0A7G6VTU2_9SPHN</name>
<dbReference type="InterPro" id="IPR017641">
    <property type="entry name" value="Benzo_1-2-diOase_ssu"/>
</dbReference>
<dbReference type="EC" id="1.14.12.10" evidence="4"/>
<protein>
    <submittedName>
        <fullName evidence="4">Benzoate 1,2-dioxygenase small subunit</fullName>
        <ecNumber evidence="4">1.14.12.10</ecNumber>
    </submittedName>
</protein>
<dbReference type="NCBIfam" id="TIGR03232">
    <property type="entry name" value="benzo_1_2_benB"/>
    <property type="match status" value="1"/>
</dbReference>
<dbReference type="PANTHER" id="PTHR41534:SF1">
    <property type="entry name" value="BLR3401 PROTEIN"/>
    <property type="match status" value="1"/>
</dbReference>
<dbReference type="Gene3D" id="3.10.450.50">
    <property type="match status" value="1"/>
</dbReference>
<evidence type="ECO:0000313" key="3">
    <source>
        <dbReference type="EMBL" id="QNE05137.1"/>
    </source>
</evidence>
<organism evidence="4 5">
    <name type="scientific">Croceicoccus marinus</name>
    <dbReference type="NCBI Taxonomy" id="450378"/>
    <lineage>
        <taxon>Bacteria</taxon>
        <taxon>Pseudomonadati</taxon>
        <taxon>Pseudomonadota</taxon>
        <taxon>Alphaproteobacteria</taxon>
        <taxon>Sphingomonadales</taxon>
        <taxon>Erythrobacteraceae</taxon>
        <taxon>Croceicoccus</taxon>
    </lineage>
</organism>
<dbReference type="EMBL" id="CP060052">
    <property type="protein sequence ID" value="QNE05137.1"/>
    <property type="molecule type" value="Genomic_DNA"/>
</dbReference>
<dbReference type="SUPFAM" id="SSF54427">
    <property type="entry name" value="NTF2-like"/>
    <property type="match status" value="1"/>
</dbReference>
<evidence type="ECO:0000313" key="5">
    <source>
        <dbReference type="Proteomes" id="UP000515297"/>
    </source>
</evidence>
<dbReference type="Proteomes" id="UP000515297">
    <property type="component" value="Chromosome"/>
</dbReference>
<dbReference type="AlphaFoldDB" id="A0A7G6VTU2"/>
<evidence type="ECO:0000256" key="1">
    <source>
        <dbReference type="ARBA" id="ARBA00009570"/>
    </source>
</evidence>
<dbReference type="Pfam" id="PF00866">
    <property type="entry name" value="Ring_hydroxyl_B"/>
    <property type="match status" value="1"/>
</dbReference>
<dbReference type="PANTHER" id="PTHR41534">
    <property type="entry name" value="BLR3401 PROTEIN"/>
    <property type="match status" value="1"/>
</dbReference>
<dbReference type="GO" id="GO:0018623">
    <property type="term" value="F:benzoate 1,2-dioxygenase activity"/>
    <property type="evidence" value="ECO:0007669"/>
    <property type="project" value="UniProtKB-EC"/>
</dbReference>
<dbReference type="InterPro" id="IPR032710">
    <property type="entry name" value="NTF2-like_dom_sf"/>
</dbReference>
<sequence length="173" mass="20331">MNAGTTNTLSIEPTTRQDIVDFLHREARLLDDREWDEWLACYAPEVRYWMPSWDDDDQPTEDPQSEISLIYYPTRDGLEDRIFRIKTERSGATSPEPRTCHMLSGIEILNDEGGAFKVRYNWHTLAYRFKAINQFFGTTWVTLAHRNGSFAITDKKILLKNDYIHQVIDIYHV</sequence>
<accession>A0A7G6VTU2</accession>
<gene>
    <name evidence="4" type="primary">benB</name>
    <name evidence="4" type="ORF">H4O24_00040</name>
    <name evidence="3" type="ORF">H4O24_14825</name>
</gene>
<dbReference type="CDD" id="cd00667">
    <property type="entry name" value="ring_hydroxylating_dioxygenases_beta"/>
    <property type="match status" value="1"/>
</dbReference>
<dbReference type="GO" id="GO:0019380">
    <property type="term" value="P:3-phenylpropionate catabolic process"/>
    <property type="evidence" value="ECO:0007669"/>
    <property type="project" value="TreeGrafter"/>
</dbReference>
<proteinExistence type="inferred from homology"/>
<evidence type="ECO:0000256" key="2">
    <source>
        <dbReference type="ARBA" id="ARBA00023002"/>
    </source>
</evidence>
<reference evidence="4 5" key="1">
    <citation type="submission" date="2020-08" db="EMBL/GenBank/DDBJ databases">
        <authorList>
            <person name="Liu G."/>
            <person name="Sun C."/>
        </authorList>
    </citation>
    <scope>NUCLEOTIDE SEQUENCE [LARGE SCALE GENOMIC DNA]</scope>
    <source>
        <strain evidence="4 5">OT19</strain>
    </source>
</reference>
<dbReference type="InterPro" id="IPR000391">
    <property type="entry name" value="Rng_hydr_dOase-bsu"/>
</dbReference>
<dbReference type="EMBL" id="CP060052">
    <property type="protein sequence ID" value="QNE05157.1"/>
    <property type="molecule type" value="Genomic_DNA"/>
</dbReference>
<keyword evidence="2 4" id="KW-0560">Oxidoreductase</keyword>